<protein>
    <submittedName>
        <fullName evidence="1">Uncharacterized protein</fullName>
    </submittedName>
</protein>
<comment type="caution">
    <text evidence="1">The sequence shown here is derived from an EMBL/GenBank/DDBJ whole genome shotgun (WGS) entry which is preliminary data.</text>
</comment>
<sequence length="90" mass="10546">MKALKSIREFFSKNPAFPKSITPEFVCPNCWGRQEYGGEFFMAQKTDHPTVMERRKGWVKSYAEQNLKGMYPKYNITKEICNVCFQSHAN</sequence>
<organism evidence="1 2">
    <name type="scientific">Maribacter flavus</name>
    <dbReference type="NCBI Taxonomy" id="1658664"/>
    <lineage>
        <taxon>Bacteria</taxon>
        <taxon>Pseudomonadati</taxon>
        <taxon>Bacteroidota</taxon>
        <taxon>Flavobacteriia</taxon>
        <taxon>Flavobacteriales</taxon>
        <taxon>Flavobacteriaceae</taxon>
        <taxon>Maribacter</taxon>
    </lineage>
</organism>
<reference evidence="1 2" key="1">
    <citation type="submission" date="2019-09" db="EMBL/GenBank/DDBJ databases">
        <authorList>
            <person name="Khan S.A."/>
            <person name="Jeon C.O."/>
            <person name="Chun B.H."/>
            <person name="Jeong S.E."/>
        </authorList>
    </citation>
    <scope>NUCLEOTIDE SEQUENCE [LARGE SCALE GENOMIC DNA]</scope>
    <source>
        <strain evidence="1 2">KCTC 42508</strain>
    </source>
</reference>
<dbReference type="RefSeq" id="WP_154919674.1">
    <property type="nucleotide sequence ID" value="NZ_VUOE01000002.1"/>
</dbReference>
<evidence type="ECO:0000313" key="1">
    <source>
        <dbReference type="EMBL" id="KAA2217207.1"/>
    </source>
</evidence>
<gene>
    <name evidence="1" type="ORF">F0361_14700</name>
</gene>
<dbReference type="AlphaFoldDB" id="A0A5B2TRF2"/>
<accession>A0A5B2TRF2</accession>
<dbReference type="EMBL" id="VUOE01000002">
    <property type="protein sequence ID" value="KAA2217207.1"/>
    <property type="molecule type" value="Genomic_DNA"/>
</dbReference>
<proteinExistence type="predicted"/>
<dbReference type="Proteomes" id="UP000323188">
    <property type="component" value="Unassembled WGS sequence"/>
</dbReference>
<name>A0A5B2TRF2_9FLAO</name>
<evidence type="ECO:0000313" key="2">
    <source>
        <dbReference type="Proteomes" id="UP000323188"/>
    </source>
</evidence>